<dbReference type="NCBIfam" id="NF041023">
    <property type="entry name" value="PP0621_fam"/>
    <property type="match status" value="1"/>
</dbReference>
<dbReference type="RefSeq" id="WP_056124235.1">
    <property type="nucleotide sequence ID" value="NZ_WSES01000004.1"/>
</dbReference>
<protein>
    <recommendedName>
        <fullName evidence="4">Deaminase</fullName>
    </recommendedName>
</protein>
<dbReference type="InterPro" id="IPR049708">
    <property type="entry name" value="PP0621-like"/>
</dbReference>
<evidence type="ECO:0000313" key="2">
    <source>
        <dbReference type="EMBL" id="MVW61302.1"/>
    </source>
</evidence>
<dbReference type="Proteomes" id="UP000443353">
    <property type="component" value="Unassembled WGS sequence"/>
</dbReference>
<comment type="caution">
    <text evidence="2">The sequence shown here is derived from an EMBL/GenBank/DDBJ whole genome shotgun (WGS) entry which is preliminary data.</text>
</comment>
<dbReference type="AlphaFoldDB" id="A0A7X3G2E0"/>
<keyword evidence="3" id="KW-1185">Reference proteome</keyword>
<name>A0A7X3G2E0_9BURK</name>
<gene>
    <name evidence="2" type="ORF">GPY61_15340</name>
</gene>
<sequence>MTRLLFWIALVILVVAAIRSKLRAAMTRAQGPATGTGPAPASAGGDTKAWSRVEDQSETMLCCAHCGIYFPASEAVRADGRDYCGTAHAREAHQQAR</sequence>
<accession>A0A7X3G2E0</accession>
<reference evidence="2 3" key="1">
    <citation type="submission" date="2019-12" db="EMBL/GenBank/DDBJ databases">
        <authorList>
            <person name="Li C."/>
            <person name="Zhao J."/>
        </authorList>
    </citation>
    <scope>NUCLEOTIDE SEQUENCE [LARGE SCALE GENOMIC DNA]</scope>
    <source>
        <strain evidence="2 3">NEAU-DD11</strain>
    </source>
</reference>
<proteinExistence type="predicted"/>
<evidence type="ECO:0000256" key="1">
    <source>
        <dbReference type="SAM" id="MobiDB-lite"/>
    </source>
</evidence>
<feature type="compositionally biased region" description="Low complexity" evidence="1">
    <location>
        <begin position="29"/>
        <end position="45"/>
    </location>
</feature>
<organism evidence="2 3">
    <name type="scientific">Massilia cellulosiltytica</name>
    <dbReference type="NCBI Taxonomy" id="2683234"/>
    <lineage>
        <taxon>Bacteria</taxon>
        <taxon>Pseudomonadati</taxon>
        <taxon>Pseudomonadota</taxon>
        <taxon>Betaproteobacteria</taxon>
        <taxon>Burkholderiales</taxon>
        <taxon>Oxalobacteraceae</taxon>
        <taxon>Telluria group</taxon>
        <taxon>Massilia</taxon>
    </lineage>
</organism>
<evidence type="ECO:0000313" key="3">
    <source>
        <dbReference type="Proteomes" id="UP000443353"/>
    </source>
</evidence>
<dbReference type="EMBL" id="WSES01000004">
    <property type="protein sequence ID" value="MVW61302.1"/>
    <property type="molecule type" value="Genomic_DNA"/>
</dbReference>
<feature type="region of interest" description="Disordered" evidence="1">
    <location>
        <begin position="29"/>
        <end position="50"/>
    </location>
</feature>
<evidence type="ECO:0008006" key="4">
    <source>
        <dbReference type="Google" id="ProtNLM"/>
    </source>
</evidence>